<dbReference type="SUPFAM" id="SSF56300">
    <property type="entry name" value="Metallo-dependent phosphatases"/>
    <property type="match status" value="1"/>
</dbReference>
<dbReference type="GO" id="GO:0009245">
    <property type="term" value="P:lipid A biosynthetic process"/>
    <property type="evidence" value="ECO:0007669"/>
    <property type="project" value="TreeGrafter"/>
</dbReference>
<keyword evidence="5" id="KW-1185">Reference proteome</keyword>
<dbReference type="PANTHER" id="PTHR31302">
    <property type="entry name" value="TRANSMEMBRANE PROTEIN WITH METALLOPHOSPHOESTERASE DOMAIN-RELATED"/>
    <property type="match status" value="1"/>
</dbReference>
<gene>
    <name evidence="4" type="ORF">MUB46_00005</name>
</gene>
<sequence>MTRRQLLIGAGTTAAAGVGLSSYAFAIEPGFRLVVAKHTVRSPAWPARHPPIRIAILSDLHACEPWMSVNRIEQIVARTMKHEPDAIVILGDFAAGLRNFRTRAIEPEEWAIPLSRLRAPLGVHAVLGNHDWWTDVDAVRFGLSRAGIPLFENDAIRLKNRRREFWFAGIGDQIAHRTDSGFRGVDDLPGTLDLVHDDAPVILLAHEPDIFVNVPDRVALTLAGHTHGGQIRLPGIGSPVVPSAYGQRFAYGHIVEDDRHMVVSGGLGCSILPVRFGVPPEITLVTLRSAAEA</sequence>
<accession>A0AAW5QQI3</accession>
<dbReference type="Pfam" id="PF00149">
    <property type="entry name" value="Metallophos"/>
    <property type="match status" value="1"/>
</dbReference>
<name>A0AAW5QQI3_9HYPH</name>
<feature type="domain" description="Calcineurin-like phosphoesterase" evidence="3">
    <location>
        <begin position="52"/>
        <end position="228"/>
    </location>
</feature>
<evidence type="ECO:0000259" key="3">
    <source>
        <dbReference type="Pfam" id="PF00149"/>
    </source>
</evidence>
<dbReference type="AlphaFoldDB" id="A0AAW5QQI3"/>
<dbReference type="GO" id="GO:0046872">
    <property type="term" value="F:metal ion binding"/>
    <property type="evidence" value="ECO:0007669"/>
    <property type="project" value="UniProtKB-KW"/>
</dbReference>
<dbReference type="GO" id="GO:0008758">
    <property type="term" value="F:UDP-2,3-diacylglucosamine hydrolase activity"/>
    <property type="evidence" value="ECO:0007669"/>
    <property type="project" value="TreeGrafter"/>
</dbReference>
<comment type="caution">
    <text evidence="4">The sequence shown here is derived from an EMBL/GenBank/DDBJ whole genome shotgun (WGS) entry which is preliminary data.</text>
</comment>
<evidence type="ECO:0000313" key="5">
    <source>
        <dbReference type="Proteomes" id="UP001320898"/>
    </source>
</evidence>
<dbReference type="EMBL" id="JALIDZ010000001">
    <property type="protein sequence ID" value="MCT8970230.1"/>
    <property type="molecule type" value="Genomic_DNA"/>
</dbReference>
<dbReference type="InterPro" id="IPR029052">
    <property type="entry name" value="Metallo-depent_PP-like"/>
</dbReference>
<evidence type="ECO:0000313" key="4">
    <source>
        <dbReference type="EMBL" id="MCT8970230.1"/>
    </source>
</evidence>
<proteinExistence type="predicted"/>
<keyword evidence="1" id="KW-0479">Metal-binding</keyword>
<dbReference type="Gene3D" id="3.60.21.10">
    <property type="match status" value="1"/>
</dbReference>
<dbReference type="InterPro" id="IPR004843">
    <property type="entry name" value="Calcineurin-like_PHP"/>
</dbReference>
<protein>
    <submittedName>
        <fullName evidence="4">Metallophosphoesterase</fullName>
    </submittedName>
</protein>
<reference evidence="4 5" key="1">
    <citation type="submission" date="2022-04" db="EMBL/GenBank/DDBJ databases">
        <authorList>
            <person name="Ye Y.-Q."/>
            <person name="Du Z.-J."/>
        </authorList>
    </citation>
    <scope>NUCLEOTIDE SEQUENCE [LARGE SCALE GENOMIC DNA]</scope>
    <source>
        <strain evidence="4 5">A6E488</strain>
    </source>
</reference>
<evidence type="ECO:0000256" key="2">
    <source>
        <dbReference type="ARBA" id="ARBA00022801"/>
    </source>
</evidence>
<evidence type="ECO:0000256" key="1">
    <source>
        <dbReference type="ARBA" id="ARBA00022723"/>
    </source>
</evidence>
<organism evidence="4 5">
    <name type="scientific">Microbaculum marinisediminis</name>
    <dbReference type="NCBI Taxonomy" id="2931392"/>
    <lineage>
        <taxon>Bacteria</taxon>
        <taxon>Pseudomonadati</taxon>
        <taxon>Pseudomonadota</taxon>
        <taxon>Alphaproteobacteria</taxon>
        <taxon>Hyphomicrobiales</taxon>
        <taxon>Tepidamorphaceae</taxon>
        <taxon>Microbaculum</taxon>
    </lineage>
</organism>
<dbReference type="CDD" id="cd07385">
    <property type="entry name" value="MPP_YkuE_C"/>
    <property type="match status" value="1"/>
</dbReference>
<dbReference type="InterPro" id="IPR051158">
    <property type="entry name" value="Metallophosphoesterase_sf"/>
</dbReference>
<keyword evidence="2" id="KW-0378">Hydrolase</keyword>
<dbReference type="GO" id="GO:0016020">
    <property type="term" value="C:membrane"/>
    <property type="evidence" value="ECO:0007669"/>
    <property type="project" value="GOC"/>
</dbReference>
<dbReference type="Proteomes" id="UP001320898">
    <property type="component" value="Unassembled WGS sequence"/>
</dbReference>
<dbReference type="PANTHER" id="PTHR31302:SF31">
    <property type="entry name" value="PHOSPHODIESTERASE YAEI"/>
    <property type="match status" value="1"/>
</dbReference>